<feature type="domain" description="CRISPR type III-associated protein" evidence="3">
    <location>
        <begin position="9"/>
        <end position="299"/>
    </location>
</feature>
<dbReference type="RefSeq" id="WP_184390749.1">
    <property type="nucleotide sequence ID" value="NZ_BAAAJD010000007.1"/>
</dbReference>
<evidence type="ECO:0000313" key="5">
    <source>
        <dbReference type="Proteomes" id="UP000572635"/>
    </source>
</evidence>
<gene>
    <name evidence="4" type="ORF">HDA36_001361</name>
</gene>
<organism evidence="4 5">
    <name type="scientific">Nocardiopsis composta</name>
    <dbReference type="NCBI Taxonomy" id="157465"/>
    <lineage>
        <taxon>Bacteria</taxon>
        <taxon>Bacillati</taxon>
        <taxon>Actinomycetota</taxon>
        <taxon>Actinomycetes</taxon>
        <taxon>Streptosporangiales</taxon>
        <taxon>Nocardiopsidaceae</taxon>
        <taxon>Nocardiopsis</taxon>
    </lineage>
</organism>
<dbReference type="NCBIfam" id="TIGR02580">
    <property type="entry name" value="cas_RAMP_Cmr4"/>
    <property type="match status" value="1"/>
</dbReference>
<dbReference type="Proteomes" id="UP000572635">
    <property type="component" value="Unassembled WGS sequence"/>
</dbReference>
<keyword evidence="1" id="KW-0051">Antiviral defense</keyword>
<dbReference type="GO" id="GO:0051607">
    <property type="term" value="P:defense response to virus"/>
    <property type="evidence" value="ECO:0007669"/>
    <property type="project" value="UniProtKB-KW"/>
</dbReference>
<evidence type="ECO:0000259" key="3">
    <source>
        <dbReference type="Pfam" id="PF03787"/>
    </source>
</evidence>
<dbReference type="AlphaFoldDB" id="A0A7W8VCJ7"/>
<comment type="caution">
    <text evidence="4">The sequence shown here is derived from an EMBL/GenBank/DDBJ whole genome shotgun (WGS) entry which is preliminary data.</text>
</comment>
<reference evidence="4 5" key="1">
    <citation type="submission" date="2020-08" db="EMBL/GenBank/DDBJ databases">
        <title>Sequencing the genomes of 1000 actinobacteria strains.</title>
        <authorList>
            <person name="Klenk H.-P."/>
        </authorList>
    </citation>
    <scope>NUCLEOTIDE SEQUENCE [LARGE SCALE GENOMIC DNA]</scope>
    <source>
        <strain evidence="4 5">DSM 44551</strain>
    </source>
</reference>
<dbReference type="EMBL" id="JACHDB010000001">
    <property type="protein sequence ID" value="MBB5431277.1"/>
    <property type="molecule type" value="Genomic_DNA"/>
</dbReference>
<evidence type="ECO:0000313" key="4">
    <source>
        <dbReference type="EMBL" id="MBB5431277.1"/>
    </source>
</evidence>
<accession>A0A7W8VCJ7</accession>
<dbReference type="PANTHER" id="PTHR36700:SF1">
    <property type="entry name" value="CRISPR SYSTEM CMR SUBUNIT CMR4"/>
    <property type="match status" value="1"/>
</dbReference>
<evidence type="ECO:0000256" key="1">
    <source>
        <dbReference type="ARBA" id="ARBA00023118"/>
    </source>
</evidence>
<dbReference type="PANTHER" id="PTHR36700">
    <property type="entry name" value="CRISPR SYSTEM CMR SUBUNIT CMR4"/>
    <property type="match status" value="1"/>
</dbReference>
<evidence type="ECO:0000256" key="2">
    <source>
        <dbReference type="ARBA" id="ARBA00093789"/>
    </source>
</evidence>
<sequence>MTTEYLAYLYAESPVHAGAPESLGVLDDPIQRESSTTYPVVWGQSLKGALRQAAREASDSEASGWEREDVIKIFGSEVSAGGDGATTPGLLSVGDAQLVALPVPTLTRTFAWATCPIILGRLARKYRALGRGSIPGLPDQPSDAAAAAGHWDGKQALGPLVVPVSAEGAPANAVRTWAASVGGGVFGDDPVFAPFRKKFSDDLLLVKTEVMGALGTECTEVSTRVQLKQNKTVENGPFQAEYLPAETILAASLTLREPFEKDAEKRRGLHRRHQERLRDLLDGALLRIGGDETLGKGLMWCRLHQAEER</sequence>
<name>A0A7W8VCJ7_9ACTN</name>
<dbReference type="InterPro" id="IPR005537">
    <property type="entry name" value="RAMP_III_fam"/>
</dbReference>
<dbReference type="Pfam" id="PF03787">
    <property type="entry name" value="RAMPs"/>
    <property type="match status" value="1"/>
</dbReference>
<protein>
    <submittedName>
        <fullName evidence="4">CRISPR-associated protein Cmr4</fullName>
    </submittedName>
</protein>
<keyword evidence="5" id="KW-1185">Reference proteome</keyword>
<comment type="subunit">
    <text evidence="2">Part of the Csm effector complex that includes Cas10, Csm2, Csm3, Csm4 and Csm5.</text>
</comment>
<proteinExistence type="predicted"/>
<dbReference type="InterPro" id="IPR013410">
    <property type="entry name" value="CRISPR-assoc_RAMP_Cmr4"/>
</dbReference>